<feature type="compositionally biased region" description="Polar residues" evidence="1">
    <location>
        <begin position="364"/>
        <end position="374"/>
    </location>
</feature>
<keyword evidence="3" id="KW-1185">Reference proteome</keyword>
<feature type="compositionally biased region" description="Basic and acidic residues" evidence="1">
    <location>
        <begin position="1545"/>
        <end position="1648"/>
    </location>
</feature>
<feature type="compositionally biased region" description="Basic and acidic residues" evidence="1">
    <location>
        <begin position="672"/>
        <end position="727"/>
    </location>
</feature>
<feature type="compositionally biased region" description="Basic residues" evidence="1">
    <location>
        <begin position="2283"/>
        <end position="2292"/>
    </location>
</feature>
<feature type="compositionally biased region" description="Basic and acidic residues" evidence="1">
    <location>
        <begin position="1772"/>
        <end position="1871"/>
    </location>
</feature>
<feature type="compositionally biased region" description="Basic and acidic residues" evidence="1">
    <location>
        <begin position="1149"/>
        <end position="1163"/>
    </location>
</feature>
<feature type="region of interest" description="Disordered" evidence="1">
    <location>
        <begin position="217"/>
        <end position="613"/>
    </location>
</feature>
<feature type="compositionally biased region" description="Basic and acidic residues" evidence="1">
    <location>
        <begin position="589"/>
        <end position="604"/>
    </location>
</feature>
<evidence type="ECO:0008006" key="4">
    <source>
        <dbReference type="Google" id="ProtNLM"/>
    </source>
</evidence>
<feature type="compositionally biased region" description="Polar residues" evidence="1">
    <location>
        <begin position="649"/>
        <end position="670"/>
    </location>
</feature>
<feature type="compositionally biased region" description="Polar residues" evidence="1">
    <location>
        <begin position="258"/>
        <end position="267"/>
    </location>
</feature>
<feature type="compositionally biased region" description="Basic and acidic residues" evidence="1">
    <location>
        <begin position="1256"/>
        <end position="1290"/>
    </location>
</feature>
<feature type="region of interest" description="Disordered" evidence="1">
    <location>
        <begin position="740"/>
        <end position="857"/>
    </location>
</feature>
<feature type="compositionally biased region" description="Basic and acidic residues" evidence="1">
    <location>
        <begin position="1301"/>
        <end position="1311"/>
    </location>
</feature>
<feature type="region of interest" description="Disordered" evidence="1">
    <location>
        <begin position="1736"/>
        <end position="1757"/>
    </location>
</feature>
<dbReference type="Proteomes" id="UP001159405">
    <property type="component" value="Unassembled WGS sequence"/>
</dbReference>
<organism evidence="2 3">
    <name type="scientific">Porites lobata</name>
    <dbReference type="NCBI Taxonomy" id="104759"/>
    <lineage>
        <taxon>Eukaryota</taxon>
        <taxon>Metazoa</taxon>
        <taxon>Cnidaria</taxon>
        <taxon>Anthozoa</taxon>
        <taxon>Hexacorallia</taxon>
        <taxon>Scleractinia</taxon>
        <taxon>Fungiina</taxon>
        <taxon>Poritidae</taxon>
        <taxon>Porites</taxon>
    </lineage>
</organism>
<dbReference type="EMBL" id="CALNXK010000095">
    <property type="protein sequence ID" value="CAH3152902.1"/>
    <property type="molecule type" value="Genomic_DNA"/>
</dbReference>
<sequence>MADTDLKLSSTNGEKQFTICTFCNNSTNGYEKRLFATEQPKGPFFPVLAELQRDKTKLDLLGRAVVCVACFHHLLRQWSSFERRGIPIRKREYNIITDDRVSNYQVRREEEIRKEAEQKIKEVQDREERIRQEAELRFEKYRQRQAEIRREAEERLLEEQARAEALEKETSTKLKEEQLREEQLRQEAEERIREEKEKRDYIRQEAERLLREEKLLESEKFKQSSQPSSPEVTKQEPQPLNSDIVTSYRTEVIIPSVETVNKNSPTKETAEQQRESDNMDDSISERELSARSKSRKMMVFDPETGCYRKKSENEDQENTFTESKKERVEYRFRLRSDEKPEKATDAKDSSSKQDKASEDIQVIRTEQSVTINGKNKSRDDEGDEEDLKKAGEIMKAKFEKGRKKFEEEPFERKRNEPTTVRTARQTSDDSLEEKIKEMEKRRERLFLKRPSMELEKRRSSDEQKDLSPRGEGESPRQESKNTADDTAKRPRSRSERTKRRLTAEEMSLKKTTSEEDVAERRRSSSGSAKVPKTEERITETKKETFRIELDRSNSKPEDEVFVTREEPVEVGSIDLMSWEDDSTDGTTPVKDKDHNTEFRKRADSMEGETFPKAGNLVEIEASISVTPKTKVESTPDTTGAILDLDEDSNMSTPVLESISTWDNRARASNTADEDRRRRELEHEERKRRIEERQRAAKELKAKRKSGSDFDESTRTEEPAREMTMKEKRRSLVDMWESFSEPQSTVISFEETEPKPSQQRKKVLVRENRTISFDPAEDNNNGIDMELDDEEKLTSSRPIPTTRKKKLSEEEQRWENAENFQPGRLQKTVFHSLSESEPAMEEPKAKPRKGPSRYDWMKGESYEDQEALVPTKLKIDWQNNQVTDESGDKVTGSQLKTKTVSQDSQSSSDDSESEGESKSEEEERQPRIDTDENHKLTEEEKQWESAGHFQPKKLNTALMASFLQGDSGDVVTMPKKPHEAPKRPPQTSPEQRVEAPIKAPKDEVETEKISPVNEEKAETEPYTPGTYTYEESSDSEDDIPGWRKVEEQRRQQEREEIERARMEERRRMEREAMEEENAEGGSDSSDDEFEAKVRTKEIRRINPSLLGQFLNEPEKEPERPVKSRKPLEQKVEVSNVQLIESAPSIDLPLEEERHERTEEDVYEEKVKSQQVRKLKLDNSPFLQAKEEDHARKDVPRGSRIVVQEESYVQKIDHTIVESVPSVDIGTNEPEISTYVTSTKESSESSSSDEDDSVPGWRKVEEQRRKQEREEIERAKLEEQRRRERDASGSEKEDSDSVDDEFEAKVRTKEIRRINPNLLTHFMGESVDRDTPPSSGRLQEETIEIERVQSKESSSSEDSDVEERKEKEVDGENDEFELKVKSGQVKRLVLDNSPFTQSAVKEEPALLRRRTDEKSQKETKEIQRMRSIESSSSEDSDAEDIKKKDSDDEFEQKVKAGQVRKLVLDNSPFVQTSIKEEPQKRPTAEKRTSAPKAAVQEETLVQVVDDKVVECEPDLVYQEPREDDEYEEKVKSRFVKKLSQDQFGFLRKQEEEERKKAQEEERRRAEREERERVKKEEERRRRLEAEAQAKEEERIRREEEARRREEEETARKEEERRRRREEAERIRREEEERLRKEEEEEQLRLEEMRRQKQAAKKKFESGVFDEISINHTENDIYSVGRLDSNKLMQFQQGPQEEPKIKSKKRDKESKVTEEYKAPESQVETVNIATVDLIESSPYTDGFDKFQSEDLEYEEKRKSVGKLDRDWYIKQQLKQAEEHDQRARQLEEQRLREERSEMVRLREETSSKQREEAEPIEESRDRSDSGKRRSKLAADKFSLFEHESRPEPTKSGKEKRKKDDSVKKDARDDVQAKNEKRKSKSSEEGNVIILTKEEEAKALRLQREREETELLRQEEERRKLTSQEETYDDERESDKPKTVGKLNQEQFFMFQQERVEDKAKPRKQPSQIVEEVISVQSQKEVESAAPVSFDQADFGPSETPEDAEYEQRINTGGKLDVSKFLDSRALEDGEKRQRSKMLAAERMRQEQEEMAKLRAEEKKRMQEESDEGYVEETTGDRVKPPATKELDYGKSRKISIERRKSQPDEPDEERRVQGTSVGRLPKELCSAFEGDTPKTGNSDSRHKSKKSKGSHPQSGGDSQLRSSSDDSLSYVAQDRNLNGSVSPREKEYLDEKAMERRDSGSETQDHSKLIESYTPEEKPVPKKLHTSMLAAFQKSQTEPEVQLRQGKGEKRSRPKSIGNVDLLRWEEDSNVRQSSSSGSKKEKTGRQPRPKSIAH</sequence>
<feature type="compositionally biased region" description="Basic and acidic residues" evidence="1">
    <location>
        <begin position="1437"/>
        <end position="1452"/>
    </location>
</feature>
<feature type="region of interest" description="Disordered" evidence="1">
    <location>
        <begin position="1771"/>
        <end position="1884"/>
    </location>
</feature>
<feature type="compositionally biased region" description="Acidic residues" evidence="1">
    <location>
        <begin position="1291"/>
        <end position="1300"/>
    </location>
</feature>
<evidence type="ECO:0000313" key="3">
    <source>
        <dbReference type="Proteomes" id="UP001159405"/>
    </source>
</evidence>
<feature type="compositionally biased region" description="Basic and acidic residues" evidence="1">
    <location>
        <begin position="1739"/>
        <end position="1757"/>
    </location>
</feature>
<feature type="compositionally biased region" description="Basic and acidic residues" evidence="1">
    <location>
        <begin position="386"/>
        <end position="416"/>
    </location>
</feature>
<name>A0ABN8PYB3_9CNID</name>
<feature type="region of interest" description="Disordered" evidence="1">
    <location>
        <begin position="627"/>
        <end position="727"/>
    </location>
</feature>
<feature type="compositionally biased region" description="Acidic residues" evidence="1">
    <location>
        <begin position="908"/>
        <end position="922"/>
    </location>
</feature>
<feature type="compositionally biased region" description="Basic and acidic residues" evidence="1">
    <location>
        <begin position="923"/>
        <end position="942"/>
    </location>
</feature>
<feature type="compositionally biased region" description="Basic and acidic residues" evidence="1">
    <location>
        <begin position="268"/>
        <end position="290"/>
    </location>
</feature>
<protein>
    <recommendedName>
        <fullName evidence="4">Trichohyalin-like</fullName>
    </recommendedName>
</protein>
<gene>
    <name evidence="2" type="ORF">PLOB_00049421</name>
</gene>
<comment type="caution">
    <text evidence="2">The sequence shown here is derived from an EMBL/GenBank/DDBJ whole genome shotgun (WGS) entry which is preliminary data.</text>
</comment>
<feature type="region of interest" description="Disordered" evidence="1">
    <location>
        <begin position="871"/>
        <end position="1128"/>
    </location>
</feature>
<feature type="compositionally biased region" description="Basic and acidic residues" evidence="1">
    <location>
        <begin position="1360"/>
        <end position="1378"/>
    </location>
</feature>
<feature type="region of interest" description="Disordered" evidence="1">
    <location>
        <begin position="1544"/>
        <end position="1658"/>
    </location>
</feature>
<feature type="compositionally biased region" description="Basic and acidic residues" evidence="1">
    <location>
        <begin position="1183"/>
        <end position="1195"/>
    </location>
</feature>
<feature type="compositionally biased region" description="Basic and acidic residues" evidence="1">
    <location>
        <begin position="1089"/>
        <end position="1099"/>
    </location>
</feature>
<evidence type="ECO:0000256" key="1">
    <source>
        <dbReference type="SAM" id="MobiDB-lite"/>
    </source>
</evidence>
<feature type="compositionally biased region" description="Basic and acidic residues" evidence="1">
    <location>
        <begin position="322"/>
        <end position="358"/>
    </location>
</feature>
<reference evidence="2 3" key="1">
    <citation type="submission" date="2022-05" db="EMBL/GenBank/DDBJ databases">
        <authorList>
            <consortium name="Genoscope - CEA"/>
            <person name="William W."/>
        </authorList>
    </citation>
    <scope>NUCLEOTIDE SEQUENCE [LARGE SCALE GENOMIC DNA]</scope>
</reference>
<feature type="region of interest" description="Disordered" evidence="1">
    <location>
        <begin position="1685"/>
        <end position="1719"/>
    </location>
</feature>
<feature type="compositionally biased region" description="Basic and acidic residues" evidence="1">
    <location>
        <begin position="1898"/>
        <end position="1919"/>
    </location>
</feature>
<feature type="compositionally biased region" description="Basic and acidic residues" evidence="1">
    <location>
        <begin position="2013"/>
        <end position="2029"/>
    </location>
</feature>
<feature type="compositionally biased region" description="Polar residues" evidence="1">
    <location>
        <begin position="890"/>
        <end position="899"/>
    </location>
</feature>
<feature type="compositionally biased region" description="Basic and acidic residues" evidence="1">
    <location>
        <begin position="1111"/>
        <end position="1128"/>
    </location>
</feature>
<feature type="compositionally biased region" description="Basic and acidic residues" evidence="1">
    <location>
        <begin position="1472"/>
        <end position="1486"/>
    </location>
</feature>
<feature type="compositionally biased region" description="Polar residues" evidence="1">
    <location>
        <begin position="1228"/>
        <end position="1238"/>
    </location>
</feature>
<proteinExistence type="predicted"/>
<feature type="compositionally biased region" description="Low complexity" evidence="1">
    <location>
        <begin position="1019"/>
        <end position="1029"/>
    </location>
</feature>
<feature type="compositionally biased region" description="Polar residues" evidence="1">
    <location>
        <begin position="627"/>
        <end position="637"/>
    </location>
</feature>
<feature type="compositionally biased region" description="Basic and acidic residues" evidence="1">
    <location>
        <begin position="2036"/>
        <end position="2060"/>
    </location>
</feature>
<feature type="compositionally biased region" description="Basic and acidic residues" evidence="1">
    <location>
        <begin position="806"/>
        <end position="815"/>
    </location>
</feature>
<feature type="compositionally biased region" description="Basic and acidic residues" evidence="1">
    <location>
        <begin position="1039"/>
        <end position="1070"/>
    </location>
</feature>
<feature type="region of interest" description="Disordered" evidence="1">
    <location>
        <begin position="1898"/>
        <end position="1940"/>
    </location>
</feature>
<accession>A0ABN8PYB3</accession>
<feature type="compositionally biased region" description="Basic and acidic residues" evidence="1">
    <location>
        <begin position="2071"/>
        <end position="2109"/>
    </location>
</feature>
<feature type="region of interest" description="Disordered" evidence="1">
    <location>
        <begin position="1176"/>
        <end position="1198"/>
    </location>
</feature>
<feature type="compositionally biased region" description="Acidic residues" evidence="1">
    <location>
        <begin position="1071"/>
        <end position="1088"/>
    </location>
</feature>
<feature type="compositionally biased region" description="Basic and acidic residues" evidence="1">
    <location>
        <begin position="1694"/>
        <end position="1715"/>
    </location>
</feature>
<feature type="compositionally biased region" description="Basic and acidic residues" evidence="1">
    <location>
        <begin position="432"/>
        <end position="522"/>
    </location>
</feature>
<feature type="region of interest" description="Disordered" evidence="1">
    <location>
        <begin position="1974"/>
        <end position="2292"/>
    </location>
</feature>
<feature type="compositionally biased region" description="Basic and acidic residues" evidence="1">
    <location>
        <begin position="1336"/>
        <end position="1348"/>
    </location>
</feature>
<feature type="compositionally biased region" description="Basic and acidic residues" evidence="1">
    <location>
        <begin position="990"/>
        <end position="1018"/>
    </location>
</feature>
<feature type="region of interest" description="Disordered" evidence="1">
    <location>
        <begin position="1213"/>
        <end position="1496"/>
    </location>
</feature>
<feature type="compositionally biased region" description="Low complexity" evidence="1">
    <location>
        <begin position="2147"/>
        <end position="2166"/>
    </location>
</feature>
<feature type="compositionally biased region" description="Basic and acidic residues" evidence="1">
    <location>
        <begin position="531"/>
        <end position="567"/>
    </location>
</feature>
<feature type="compositionally biased region" description="Basic and acidic residues" evidence="1">
    <location>
        <begin position="1398"/>
        <end position="1425"/>
    </location>
</feature>
<feature type="region of interest" description="Disordered" evidence="1">
    <location>
        <begin position="1141"/>
        <end position="1163"/>
    </location>
</feature>
<feature type="compositionally biased region" description="Polar residues" evidence="1">
    <location>
        <begin position="226"/>
        <end position="249"/>
    </location>
</feature>
<evidence type="ECO:0000313" key="2">
    <source>
        <dbReference type="EMBL" id="CAH3152902.1"/>
    </source>
</evidence>
<feature type="compositionally biased region" description="Basic and acidic residues" evidence="1">
    <location>
        <begin position="2180"/>
        <end position="2217"/>
    </location>
</feature>